<protein>
    <submittedName>
        <fullName evidence="2">MobF family relaxase</fullName>
    </submittedName>
</protein>
<dbReference type="Gene3D" id="2.30.30.940">
    <property type="match status" value="1"/>
</dbReference>
<organism evidence="2 3">
    <name type="scientific">Paraglaciecola aquimarina</name>
    <dbReference type="NCBI Taxonomy" id="1235557"/>
    <lineage>
        <taxon>Bacteria</taxon>
        <taxon>Pseudomonadati</taxon>
        <taxon>Pseudomonadota</taxon>
        <taxon>Gammaproteobacteria</taxon>
        <taxon>Alteromonadales</taxon>
        <taxon>Alteromonadaceae</taxon>
        <taxon>Paraglaciecola</taxon>
    </lineage>
</organism>
<dbReference type="EMBL" id="JAWDIO010000002">
    <property type="protein sequence ID" value="MDU0353828.1"/>
    <property type="molecule type" value="Genomic_DNA"/>
</dbReference>
<dbReference type="Pfam" id="PF13604">
    <property type="entry name" value="AAA_30"/>
    <property type="match status" value="1"/>
</dbReference>
<evidence type="ECO:0000313" key="3">
    <source>
        <dbReference type="Proteomes" id="UP001247805"/>
    </source>
</evidence>
<evidence type="ECO:0000313" key="2">
    <source>
        <dbReference type="EMBL" id="MDU0353828.1"/>
    </source>
</evidence>
<dbReference type="SUPFAM" id="SSF52540">
    <property type="entry name" value="P-loop containing nucleoside triphosphate hydrolases"/>
    <property type="match status" value="2"/>
</dbReference>
<dbReference type="CDD" id="cd18809">
    <property type="entry name" value="SF1_C_RecD"/>
    <property type="match status" value="1"/>
</dbReference>
<name>A0ABU3SV13_9ALTE</name>
<feature type="domain" description="TrwC relaxase" evidence="1">
    <location>
        <begin position="12"/>
        <end position="285"/>
    </location>
</feature>
<gene>
    <name evidence="2" type="primary">mobF</name>
    <name evidence="2" type="ORF">RS130_07720</name>
</gene>
<accession>A0ABU3SV13</accession>
<dbReference type="Gene3D" id="3.40.50.300">
    <property type="entry name" value="P-loop containing nucleotide triphosphate hydrolases"/>
    <property type="match status" value="2"/>
</dbReference>
<keyword evidence="3" id="KW-1185">Reference proteome</keyword>
<evidence type="ECO:0000259" key="1">
    <source>
        <dbReference type="Pfam" id="PF08751"/>
    </source>
</evidence>
<dbReference type="RefSeq" id="WP_316025473.1">
    <property type="nucleotide sequence ID" value="NZ_JAWDIO010000002.1"/>
</dbReference>
<dbReference type="Proteomes" id="UP001247805">
    <property type="component" value="Unassembled WGS sequence"/>
</dbReference>
<comment type="caution">
    <text evidence="2">The sequence shown here is derived from an EMBL/GenBank/DDBJ whole genome shotgun (WGS) entry which is preliminary data.</text>
</comment>
<sequence length="847" mass="94694">MLTISPINNIGYYANLATEDYYLDGGEPEGEWVGLGSRLFKELSGTVKNEHYQNIYHGVSPCGQYALRQFNSSSKAKQRAGWDLTFSAPKSVSVAWARADRKLRHKIQLAHKLAVLKSVSLIENNVAVTRTGKGGLVQEQPIGIVASCFEHSTSRAQDPQLHSHCLISNIAARENGTWGTLDSKHFYNWKMAIGAAYRAELAKNLQELGFTIESDGESFRLGEIPSDICNFYSKRTKDIKAELEKSGIKNSSSRAGDIATLLTRQKKDTISRVDLFNRWHKELDQLGYTESQFQQRLDMSSKNVLLDLDQTNNLTIESLGEQLINSKSSFTVQDIYKQAFVTAQITLDGITTVKLVVKEFINDFNTIELGFDSKGRQLYTTNATLELESMMINKAKGLTKQSSFEVSLQSINKAIKSNAFILSDEQQEAIYRSCEPSNLRTIQGSAGAGKSASMNAVRKIYNENGYKVIGAAIAKSAANNLADEANITTFTIAKLLKDESRLNLSNSVILIDEAGQVSTKDLLKLINLAKGNNCKLILVGEDKQLDAIEHAGSLRYLSQPEVIGTTRIESIRRQKNDWAKQIVADFRDGNSKNALFKLDNKGLLNICNNSENTKRTLVERWCQYNNNKPENDSIMLAQRWDDVIDLNNLARKELQQNGSLSTKEIELDCTVSNKIFSQKLAVGERIRLTQNDYKLGLTNGDIGKIQEIYSNQNGSYNINIELDSGKTINLSTEDYSDKNGNLYMIQAYAMTVYSSQGLTIAGDSFVYYTSGMDRSNTYVACSRHKDNSHLFINKTEINELISEKDKSIHKDQVFMHVLATKMASNERKVLATELASEIQTKSVEFRI</sequence>
<dbReference type="NCBIfam" id="TIGR02686">
    <property type="entry name" value="relax_trwC"/>
    <property type="match status" value="1"/>
</dbReference>
<dbReference type="Pfam" id="PF08751">
    <property type="entry name" value="TrwC"/>
    <property type="match status" value="1"/>
</dbReference>
<dbReference type="SUPFAM" id="SSF55464">
    <property type="entry name" value="Origin of replication-binding domain, RBD-like"/>
    <property type="match status" value="1"/>
</dbReference>
<reference evidence="2 3" key="1">
    <citation type="submission" date="2023-10" db="EMBL/GenBank/DDBJ databases">
        <title>Glaciecola aquimarina strain GGW-M5 nov., isolated from a coastal seawater.</title>
        <authorList>
            <person name="Bayburt H."/>
            <person name="Kim J.M."/>
            <person name="Choi B.J."/>
            <person name="Jeon C.O."/>
        </authorList>
    </citation>
    <scope>NUCLEOTIDE SEQUENCE [LARGE SCALE GENOMIC DNA]</scope>
    <source>
        <strain evidence="2 3">KCTC 32108</strain>
    </source>
</reference>
<dbReference type="InterPro" id="IPR014059">
    <property type="entry name" value="TraI/TrwC_relax"/>
</dbReference>
<dbReference type="InterPro" id="IPR014862">
    <property type="entry name" value="TrwC"/>
</dbReference>
<dbReference type="InterPro" id="IPR027417">
    <property type="entry name" value="P-loop_NTPase"/>
</dbReference>
<proteinExistence type="predicted"/>
<dbReference type="NCBIfam" id="NF041492">
    <property type="entry name" value="MobF"/>
    <property type="match status" value="1"/>
</dbReference>